<feature type="region of interest" description="Disordered" evidence="2">
    <location>
        <begin position="306"/>
        <end position="339"/>
    </location>
</feature>
<dbReference type="Proteomes" id="UP000738359">
    <property type="component" value="Unassembled WGS sequence"/>
</dbReference>
<feature type="compositionally biased region" description="Low complexity" evidence="2">
    <location>
        <begin position="205"/>
        <end position="215"/>
    </location>
</feature>
<proteinExistence type="predicted"/>
<dbReference type="EMBL" id="JAAAHY010000468">
    <property type="protein sequence ID" value="KAF9963444.1"/>
    <property type="molecule type" value="Genomic_DNA"/>
</dbReference>
<name>A0A9P6M243_MORAP</name>
<feature type="compositionally biased region" description="Low complexity" evidence="2">
    <location>
        <begin position="448"/>
        <end position="462"/>
    </location>
</feature>
<feature type="region of interest" description="Disordered" evidence="2">
    <location>
        <begin position="706"/>
        <end position="732"/>
    </location>
</feature>
<feature type="domain" description="Rap-GAP" evidence="3">
    <location>
        <begin position="1589"/>
        <end position="1664"/>
    </location>
</feature>
<dbReference type="PANTHER" id="PTHR15711:SF22">
    <property type="entry name" value="RAP-GAP DOMAIN-CONTAINING PROTEIN"/>
    <property type="match status" value="1"/>
</dbReference>
<sequence length="1664" mass="180369">MAIGLSSYSPTPTKAQLQRKRPVSIDSLTALEAFDVTAPQGEQQLVASGTGREKERMGRIMNHFMTRPRVMSTSDVPVTKSSVFTPSNHLPTLGEGSGEERTFRGRVGNCGTSETASAMRNIKPSNQKSFAELPPPATAIEDTDKDMGLITQGRFAEAANHDAEGNEGGCSGSHNNSSNSNSSSTSSRRQKFFMMTRHGRDSHDSGSSGKSSIDRPPSSPTIPSFWHRRLSVQPVHAEATPEAPLMFTNTMQSTRGLHPLDQQEPQQLGSLERLDFYGAVDLQHVSCGAAALDGSMVENTTMSHLRDGSTAPALSDSDDHSDSPQQDSSTMALATTANTKSSRLGKIGRFKFPSLSIGSIHRTKSAVTVANISPEPQQRQLQHQLQQQQQTFPTLESIGQRSLPDSSTGPALNQAAQQCSPSFLHNSESVSTFTSVNTANMTTFDEPSTPSSSDHGSISSGSRILKQPDVHGALFERPTRQALGGVLEGHPHPPHQRSTLGDMSLNPLSTTLGTQPVHPATPASQHVGGVQQPRNRYTAKGLFGSERFTSSTNGNGGGQAQVQGSWTTGGFPSGLFRRGSRRTVSASHILSNSIFAADGSMPEAPPTPSLPLFYRETGHSSNKFPVDHSQNKVDVTTYTARDSEKGCHDQRMSLDVVPSSVGQYLFGNELQNMSFGQVHSETMASMAWSKGSSEDACKKDASVVKENTTPNATVSRGPSNPVQTRRQEPQRQHDIHSIAVSARSFGGLQAQDDVRLLSAPIALSPSAPLATSMNALSSGSVTDAVESAPTSRSSKSRPLSPAAFAMIAAKNERRLFASTSPSHFPSVIEQSNPLVVFPLEYDIHTRSSASLLPKHSVTTGHLYSTAANQIAYGPKPTLHSTTITAPTPSRATPGARNPSLPHLEPRSAVADYSPSIQYKRQRSMSLQDADLLTADQFIALMPDDLTPKRRFSSEEALSENPLWHASQRTKSLPIPDSPTALRSLLEMLRTKCDEVLNSVAAGSETRDDKKGRTMTVGMAGKVTIRVQEATVDHITTTAWSEFPSEAQDRVTGEEYPGIESSALPAESDHPECEVDFDSATALDITLATVDHIAARMIEIMAKFTSVSHLSAVHRRLDELRLHLHKATLTGIDCKQSPLDDSLLSSEKKMTSVGAVDGPTTRSDTAASNSKDIRMEGKDSERLLCDHQAVHQSIRLLGDQVQNQGSGDADNSHNIRSLLKAAESTMEDYMKAYRRMVVLPTTGYRIEGCGDLKRTSETLLRPDTQVALAAVKSHSSITPPSSLLTRATAVQGNTDANALGQSSLSGKHGDDFLDPNLSMGSSSTAEVTKVATIVSGGMPMTRVKSMPESKDEWSNTASSTPLSSPIVIGGGIGGIGATGAGAGVTVAGGPDMSMLGEYSKEHMGHEAYYYRNWFLGREHRTFVGQVDGLGTVIISIIKDMVVPPDARPTALTNHNSGLKQPFFWIGWYNLWERRVIGVQLIKTRLGAFFPKFLPRARRRRKTFEQHSYEFGGDARDSVYVDCDCHRGWKDVDSLRITLPEPDPGPLNNLARRVGKPQWKSILQSIHPAITQQAASKLKKVQNNQQFEMELANFDETMLRFNYKFGVLLVLPGQTREEDWFSNQMESSTNFRAFLENGVLGQKVPLRGFDRFSAGLDTRCKLIFFP</sequence>
<feature type="compositionally biased region" description="Polar residues" evidence="2">
    <location>
        <begin position="80"/>
        <end position="90"/>
    </location>
</feature>
<dbReference type="GO" id="GO:0005096">
    <property type="term" value="F:GTPase activator activity"/>
    <property type="evidence" value="ECO:0007669"/>
    <property type="project" value="UniProtKB-KW"/>
</dbReference>
<dbReference type="SUPFAM" id="SSF111347">
    <property type="entry name" value="Rap/Ran-GAP"/>
    <property type="match status" value="1"/>
</dbReference>
<keyword evidence="5" id="KW-1185">Reference proteome</keyword>
<protein>
    <recommendedName>
        <fullName evidence="3">Rap-GAP domain-containing protein</fullName>
    </recommendedName>
</protein>
<feature type="compositionally biased region" description="Low complexity" evidence="2">
    <location>
        <begin position="172"/>
        <end position="187"/>
    </location>
</feature>
<comment type="caution">
    <text evidence="4">The sequence shown here is derived from an EMBL/GenBank/DDBJ whole genome shotgun (WGS) entry which is preliminary data.</text>
</comment>
<reference evidence="4" key="1">
    <citation type="journal article" date="2020" name="Fungal Divers.">
        <title>Resolving the Mortierellaceae phylogeny through synthesis of multi-gene phylogenetics and phylogenomics.</title>
        <authorList>
            <person name="Vandepol N."/>
            <person name="Liber J."/>
            <person name="Desiro A."/>
            <person name="Na H."/>
            <person name="Kennedy M."/>
            <person name="Barry K."/>
            <person name="Grigoriev I.V."/>
            <person name="Miller A.N."/>
            <person name="O'Donnell K."/>
            <person name="Stajich J.E."/>
            <person name="Bonito G."/>
        </authorList>
    </citation>
    <scope>NUCLEOTIDE SEQUENCE</scope>
    <source>
        <strain evidence="4">CK1249</strain>
    </source>
</reference>
<dbReference type="Gene3D" id="3.30.1120.160">
    <property type="match status" value="1"/>
</dbReference>
<evidence type="ECO:0000259" key="3">
    <source>
        <dbReference type="PROSITE" id="PS50085"/>
    </source>
</evidence>
<dbReference type="InterPro" id="IPR000331">
    <property type="entry name" value="Rap/Ran_GAP_dom"/>
</dbReference>
<evidence type="ECO:0000256" key="1">
    <source>
        <dbReference type="ARBA" id="ARBA00022468"/>
    </source>
</evidence>
<feature type="compositionally biased region" description="Polar residues" evidence="2">
    <location>
        <begin position="706"/>
        <end position="724"/>
    </location>
</feature>
<dbReference type="PANTHER" id="PTHR15711">
    <property type="entry name" value="RAP GTPASE-ACTIVATING PROTEIN"/>
    <property type="match status" value="1"/>
</dbReference>
<feature type="compositionally biased region" description="Polar residues" evidence="2">
    <location>
        <begin position="1"/>
        <end position="16"/>
    </location>
</feature>
<dbReference type="InterPro" id="IPR050989">
    <property type="entry name" value="Rap1_Ran_GAP"/>
</dbReference>
<dbReference type="GO" id="GO:0051056">
    <property type="term" value="P:regulation of small GTPase mediated signal transduction"/>
    <property type="evidence" value="ECO:0007669"/>
    <property type="project" value="InterPro"/>
</dbReference>
<organism evidence="4 5">
    <name type="scientific">Mortierella alpina</name>
    <name type="common">Oleaginous fungus</name>
    <name type="synonym">Mortierella renispora</name>
    <dbReference type="NCBI Taxonomy" id="64518"/>
    <lineage>
        <taxon>Eukaryota</taxon>
        <taxon>Fungi</taxon>
        <taxon>Fungi incertae sedis</taxon>
        <taxon>Mucoromycota</taxon>
        <taxon>Mortierellomycotina</taxon>
        <taxon>Mortierellomycetes</taxon>
        <taxon>Mortierellales</taxon>
        <taxon>Mortierellaceae</taxon>
        <taxon>Mortierella</taxon>
    </lineage>
</organism>
<keyword evidence="1" id="KW-0343">GTPase activation</keyword>
<evidence type="ECO:0000313" key="4">
    <source>
        <dbReference type="EMBL" id="KAF9963444.1"/>
    </source>
</evidence>
<feature type="region of interest" description="Disordered" evidence="2">
    <location>
        <begin position="162"/>
        <end position="224"/>
    </location>
</feature>
<dbReference type="OrthoDB" id="2499658at2759"/>
<evidence type="ECO:0000313" key="5">
    <source>
        <dbReference type="Proteomes" id="UP000738359"/>
    </source>
</evidence>
<feature type="region of interest" description="Disordered" evidence="2">
    <location>
        <begin position="1"/>
        <end position="21"/>
    </location>
</feature>
<feature type="region of interest" description="Disordered" evidence="2">
    <location>
        <begin position="80"/>
        <end position="106"/>
    </location>
</feature>
<dbReference type="InterPro" id="IPR035974">
    <property type="entry name" value="Rap/Ran-GAP_sf"/>
</dbReference>
<dbReference type="PROSITE" id="PS50085">
    <property type="entry name" value="RAPGAP"/>
    <property type="match status" value="1"/>
</dbReference>
<feature type="region of interest" description="Disordered" evidence="2">
    <location>
        <begin position="441"/>
        <end position="463"/>
    </location>
</feature>
<gene>
    <name evidence="4" type="ORF">BGZ70_007412</name>
</gene>
<feature type="compositionally biased region" description="Polar residues" evidence="2">
    <location>
        <begin position="330"/>
        <end position="339"/>
    </location>
</feature>
<dbReference type="Gene3D" id="3.40.50.11210">
    <property type="entry name" value="Rap/Ran-GAP"/>
    <property type="match status" value="1"/>
</dbReference>
<accession>A0A9P6M243</accession>
<feature type="region of interest" description="Disordered" evidence="2">
    <location>
        <begin position="885"/>
        <end position="908"/>
    </location>
</feature>
<evidence type="ECO:0000256" key="2">
    <source>
        <dbReference type="SAM" id="MobiDB-lite"/>
    </source>
</evidence>
<dbReference type="GO" id="GO:0005737">
    <property type="term" value="C:cytoplasm"/>
    <property type="evidence" value="ECO:0007669"/>
    <property type="project" value="TreeGrafter"/>
</dbReference>